<dbReference type="Pfam" id="PF14620">
    <property type="entry name" value="YPEB_PepSY1-2"/>
    <property type="match status" value="1"/>
</dbReference>
<evidence type="ECO:0000313" key="3">
    <source>
        <dbReference type="Proteomes" id="UP000600565"/>
    </source>
</evidence>
<sequence length="427" mass="49282">MRNFAYLLGLFIVILGFVSFDLFTQNKQLERSVFAAQTRDLSAATEKLSTLHSTVEQSLLFQDEKALNNELDSIWRMSSDLRKSVANLPIQPEVQNEWMRYLGRIGDNAKQAAQTGDYENWRNKMTTVAANLHAFAEEWNTATVAFYENDGDMKKWSTNHTTDLSESPFMNVSKQLKTYNETDFPLTASESDYEKKRDLQHIKDEKITKSEAIKKFKNFFPNIDDALVTVTKSSDDAPYPFYHIQYIHGSKIGYADITENGGHLLSFLLERPVKKHPLSHEEILNTAERFMKKVGYSDVKLSESRENHEAWHFVFSRVHGEDEALVYPDSIQVKVAKDNAEILGVNAMEYIQEEKITAQGEVPIDWEEFFSDQVSVEEMKKIYTANKNLQLRKCYEVIARLNNQSNDTFRIVIDAETHEVIKNEKLN</sequence>
<name>A0ABR8XJ82_9BACL</name>
<gene>
    <name evidence="2" type="ORF">H9632_02865</name>
</gene>
<dbReference type="EMBL" id="JACSPW010000001">
    <property type="protein sequence ID" value="MBD8031996.1"/>
    <property type="molecule type" value="Genomic_DNA"/>
</dbReference>
<dbReference type="RefSeq" id="WP_191702600.1">
    <property type="nucleotide sequence ID" value="NZ_JACSPW010000001.1"/>
</dbReference>
<dbReference type="Proteomes" id="UP000600565">
    <property type="component" value="Unassembled WGS sequence"/>
</dbReference>
<reference evidence="2 3" key="1">
    <citation type="submission" date="2020-08" db="EMBL/GenBank/DDBJ databases">
        <title>A Genomic Blueprint of the Chicken Gut Microbiome.</title>
        <authorList>
            <person name="Gilroy R."/>
            <person name="Ravi A."/>
            <person name="Getino M."/>
            <person name="Pursley I."/>
            <person name="Horton D.L."/>
            <person name="Alikhan N.-F."/>
            <person name="Baker D."/>
            <person name="Gharbi K."/>
            <person name="Hall N."/>
            <person name="Watson M."/>
            <person name="Adriaenssens E.M."/>
            <person name="Foster-Nyarko E."/>
            <person name="Jarju S."/>
            <person name="Secka A."/>
            <person name="Antonio M."/>
            <person name="Oren A."/>
            <person name="Chaudhuri R."/>
            <person name="La Ragione R.M."/>
            <person name="Hildebrand F."/>
            <person name="Pallen M.J."/>
        </authorList>
    </citation>
    <scope>NUCLEOTIDE SEQUENCE [LARGE SCALE GENOMIC DNA]</scope>
    <source>
        <strain evidence="2 3">Sa1YVA6</strain>
    </source>
</reference>
<proteinExistence type="predicted"/>
<accession>A0ABR8XJ82</accession>
<evidence type="ECO:0000313" key="2">
    <source>
        <dbReference type="EMBL" id="MBD8031996.1"/>
    </source>
</evidence>
<dbReference type="InterPro" id="IPR014239">
    <property type="entry name" value="YpeB_PepSY1-2"/>
</dbReference>
<organism evidence="2 3">
    <name type="scientific">Solibacillus merdavium</name>
    <dbReference type="NCBI Taxonomy" id="2762218"/>
    <lineage>
        <taxon>Bacteria</taxon>
        <taxon>Bacillati</taxon>
        <taxon>Bacillota</taxon>
        <taxon>Bacilli</taxon>
        <taxon>Bacillales</taxon>
        <taxon>Caryophanaceae</taxon>
        <taxon>Solibacillus</taxon>
    </lineage>
</organism>
<keyword evidence="3" id="KW-1185">Reference proteome</keyword>
<protein>
    <submittedName>
        <fullName evidence="2">Germination protein YpeB</fullName>
    </submittedName>
</protein>
<feature type="domain" description="Sporulation protein YpeB PepSY1 and PepSY2" evidence="1">
    <location>
        <begin position="168"/>
        <end position="353"/>
    </location>
</feature>
<comment type="caution">
    <text evidence="2">The sequence shown here is derived from an EMBL/GenBank/DDBJ whole genome shotgun (WGS) entry which is preliminary data.</text>
</comment>
<evidence type="ECO:0000259" key="1">
    <source>
        <dbReference type="Pfam" id="PF14620"/>
    </source>
</evidence>